<feature type="transmembrane region" description="Helical" evidence="9">
    <location>
        <begin position="85"/>
        <end position="104"/>
    </location>
</feature>
<dbReference type="NCBIfam" id="TIGR01297">
    <property type="entry name" value="CDF"/>
    <property type="match status" value="1"/>
</dbReference>
<evidence type="ECO:0000256" key="9">
    <source>
        <dbReference type="SAM" id="Phobius"/>
    </source>
</evidence>
<feature type="domain" description="Cation efflux protein transmembrane" evidence="10">
    <location>
        <begin position="19"/>
        <end position="209"/>
    </location>
</feature>
<dbReference type="Pfam" id="PF01545">
    <property type="entry name" value="Cation_efflux"/>
    <property type="match status" value="1"/>
</dbReference>
<comment type="similarity">
    <text evidence="2">Belongs to the cation diffusion facilitator (CDF) transporter (TC 2.A.4) family. SLC30A subfamily.</text>
</comment>
<keyword evidence="13" id="KW-1185">Reference proteome</keyword>
<dbReference type="Gene3D" id="3.30.70.1350">
    <property type="entry name" value="Cation efflux protein, cytoplasmic domain"/>
    <property type="match status" value="1"/>
</dbReference>
<comment type="caution">
    <text evidence="12">The sequence shown here is derived from an EMBL/GenBank/DDBJ whole genome shotgun (WGS) entry which is preliminary data.</text>
</comment>
<name>A0ABT3YI50_9HYPH</name>
<dbReference type="SUPFAM" id="SSF160240">
    <property type="entry name" value="Cation efflux protein cytoplasmic domain-like"/>
    <property type="match status" value="1"/>
</dbReference>
<organism evidence="12 13">
    <name type="scientific">Hoeflea ulvae</name>
    <dbReference type="NCBI Taxonomy" id="2983764"/>
    <lineage>
        <taxon>Bacteria</taxon>
        <taxon>Pseudomonadati</taxon>
        <taxon>Pseudomonadota</taxon>
        <taxon>Alphaproteobacteria</taxon>
        <taxon>Hyphomicrobiales</taxon>
        <taxon>Rhizobiaceae</taxon>
        <taxon>Hoeflea</taxon>
    </lineage>
</organism>
<dbReference type="Pfam" id="PF16916">
    <property type="entry name" value="ZT_dimer"/>
    <property type="match status" value="1"/>
</dbReference>
<dbReference type="PANTHER" id="PTHR11562">
    <property type="entry name" value="CATION EFFLUX PROTEIN/ ZINC TRANSPORTER"/>
    <property type="match status" value="1"/>
</dbReference>
<keyword evidence="3" id="KW-0813">Transport</keyword>
<dbReference type="PANTHER" id="PTHR11562:SF17">
    <property type="entry name" value="RE54080P-RELATED"/>
    <property type="match status" value="1"/>
</dbReference>
<evidence type="ECO:0000256" key="5">
    <source>
        <dbReference type="ARBA" id="ARBA00022906"/>
    </source>
</evidence>
<proteinExistence type="inferred from homology"/>
<dbReference type="InterPro" id="IPR036837">
    <property type="entry name" value="Cation_efflux_CTD_sf"/>
</dbReference>
<keyword evidence="7" id="KW-0406">Ion transport</keyword>
<keyword evidence="5" id="KW-0862">Zinc</keyword>
<feature type="transmembrane region" description="Helical" evidence="9">
    <location>
        <begin position="180"/>
        <end position="198"/>
    </location>
</feature>
<dbReference type="InterPro" id="IPR002524">
    <property type="entry name" value="Cation_efflux"/>
</dbReference>
<feature type="domain" description="Cation efflux protein cytoplasmic" evidence="11">
    <location>
        <begin position="213"/>
        <end position="288"/>
    </location>
</feature>
<feature type="transmembrane region" description="Helical" evidence="9">
    <location>
        <begin position="18"/>
        <end position="38"/>
    </location>
</feature>
<dbReference type="InterPro" id="IPR050681">
    <property type="entry name" value="CDF/SLC30A"/>
</dbReference>
<feature type="transmembrane region" description="Helical" evidence="9">
    <location>
        <begin position="152"/>
        <end position="174"/>
    </location>
</feature>
<evidence type="ECO:0000256" key="3">
    <source>
        <dbReference type="ARBA" id="ARBA00022448"/>
    </source>
</evidence>
<dbReference type="InterPro" id="IPR058533">
    <property type="entry name" value="Cation_efflux_TM"/>
</dbReference>
<keyword evidence="6 9" id="KW-1133">Transmembrane helix</keyword>
<dbReference type="Proteomes" id="UP001081283">
    <property type="component" value="Unassembled WGS sequence"/>
</dbReference>
<evidence type="ECO:0000256" key="7">
    <source>
        <dbReference type="ARBA" id="ARBA00023065"/>
    </source>
</evidence>
<accession>A0ABT3YI50</accession>
<evidence type="ECO:0000256" key="1">
    <source>
        <dbReference type="ARBA" id="ARBA00004141"/>
    </source>
</evidence>
<gene>
    <name evidence="12" type="ORF">OEG82_15935</name>
</gene>
<keyword evidence="8 9" id="KW-0472">Membrane</keyword>
<dbReference type="InterPro" id="IPR027470">
    <property type="entry name" value="Cation_efflux_CTD"/>
</dbReference>
<evidence type="ECO:0000256" key="2">
    <source>
        <dbReference type="ARBA" id="ARBA00008873"/>
    </source>
</evidence>
<comment type="subcellular location">
    <subcellularLocation>
        <location evidence="1">Membrane</location>
        <topology evidence="1">Multi-pass membrane protein</topology>
    </subcellularLocation>
</comment>
<dbReference type="RefSeq" id="WP_267613375.1">
    <property type="nucleotide sequence ID" value="NZ_JAOVZQ010000001.1"/>
</dbReference>
<evidence type="ECO:0000256" key="4">
    <source>
        <dbReference type="ARBA" id="ARBA00022692"/>
    </source>
</evidence>
<evidence type="ECO:0000259" key="11">
    <source>
        <dbReference type="Pfam" id="PF16916"/>
    </source>
</evidence>
<protein>
    <submittedName>
        <fullName evidence="12">Cation diffusion facilitator family transporter</fullName>
    </submittedName>
</protein>
<dbReference type="EMBL" id="JAOVZQ010000001">
    <property type="protein sequence ID" value="MCY0095493.1"/>
    <property type="molecule type" value="Genomic_DNA"/>
</dbReference>
<dbReference type="Gene3D" id="1.20.1510.10">
    <property type="entry name" value="Cation efflux protein transmembrane domain"/>
    <property type="match status" value="1"/>
</dbReference>
<keyword evidence="4 9" id="KW-0812">Transmembrane</keyword>
<keyword evidence="5" id="KW-0864">Zinc transport</keyword>
<evidence type="ECO:0000256" key="6">
    <source>
        <dbReference type="ARBA" id="ARBA00022989"/>
    </source>
</evidence>
<evidence type="ECO:0000259" key="10">
    <source>
        <dbReference type="Pfam" id="PF01545"/>
    </source>
</evidence>
<dbReference type="InterPro" id="IPR027469">
    <property type="entry name" value="Cation_efflux_TMD_sf"/>
</dbReference>
<reference evidence="12" key="1">
    <citation type="submission" date="2022-10" db="EMBL/GenBank/DDBJ databases">
        <title>Hoeflea sp. J2-29, isolated from marine algae.</title>
        <authorList>
            <person name="Kristyanto S."/>
            <person name="Kim J.M."/>
            <person name="Jeon C.O."/>
        </authorList>
    </citation>
    <scope>NUCLEOTIDE SEQUENCE</scope>
    <source>
        <strain evidence="12">J2-29</strain>
    </source>
</reference>
<sequence>MAGHHHHHVDPDAGDARVFWAVIVNLGLTVAQVIGGILSGSLAMIADAVHNLSDALSLIIAFFARKIARRPADAAMTFGYGRAEVVAALINYTTLIVIGLYLIYEAVIRFIEPSGVDGWLVVIIAGIALAVDVATAMLTYSLSKDSVNIRAAFLHNVADALGSIAVIFAGTLIILYDWQIIDPLVTLLIAGYILWMSLSEIGGVIRILMLGSPPELDAGEVLAAMKQVDGVTSAHHLHLWQMQEHQAALDAHLVIDPDRWTNADAIKQAVKDLLKRDFDLSHTTLEIECSRHACVGAEAIGG</sequence>
<feature type="transmembrane region" description="Helical" evidence="9">
    <location>
        <begin position="119"/>
        <end position="140"/>
    </location>
</feature>
<dbReference type="SUPFAM" id="SSF161111">
    <property type="entry name" value="Cation efflux protein transmembrane domain-like"/>
    <property type="match status" value="1"/>
</dbReference>
<evidence type="ECO:0000256" key="8">
    <source>
        <dbReference type="ARBA" id="ARBA00023136"/>
    </source>
</evidence>
<evidence type="ECO:0000313" key="12">
    <source>
        <dbReference type="EMBL" id="MCY0095493.1"/>
    </source>
</evidence>
<evidence type="ECO:0000313" key="13">
    <source>
        <dbReference type="Proteomes" id="UP001081283"/>
    </source>
</evidence>